<comment type="caution">
    <text evidence="4">The sequence shown here is derived from an EMBL/GenBank/DDBJ whole genome shotgun (WGS) entry which is preliminary data.</text>
</comment>
<proteinExistence type="predicted"/>
<sequence length="296" mass="31836">MNKILCALACASACQAGAAITVHDDDGAAVTLQKPAQRIMALAPHVTELLFAAGGGGRIVGTVNFSDYPEAAKRIPLVGDNREVDIERVIAMKPDLLVVWRHGAAPRQIEILRQLGIPMFHSQPKTLDGIADNLVQLGRLMGTDRVAQAAAADLRRQLAALAARYEKRSPVRMFYQVWDKPLYTLNGAHIVSDAIRLCGGENVFAALKTTAPVLSPEGVLQEDPEAIVGSAEKTVSAGGVNMWRQYPSMTAVRNDNLFALNVDLLNRAGPRMIPGAAALCEKLELARQHRKNGAPP</sequence>
<evidence type="ECO:0000256" key="1">
    <source>
        <dbReference type="ARBA" id="ARBA00022729"/>
    </source>
</evidence>
<dbReference type="InterPro" id="IPR050902">
    <property type="entry name" value="ABC_Transporter_SBP"/>
</dbReference>
<dbReference type="PANTHER" id="PTHR30535">
    <property type="entry name" value="VITAMIN B12-BINDING PROTEIN"/>
    <property type="match status" value="1"/>
</dbReference>
<evidence type="ECO:0000259" key="3">
    <source>
        <dbReference type="PROSITE" id="PS50983"/>
    </source>
</evidence>
<dbReference type="PROSITE" id="PS50983">
    <property type="entry name" value="FE_B12_PBP"/>
    <property type="match status" value="1"/>
</dbReference>
<dbReference type="SUPFAM" id="SSF53807">
    <property type="entry name" value="Helical backbone' metal receptor"/>
    <property type="match status" value="1"/>
</dbReference>
<accession>A0ABT5K4C8</accession>
<dbReference type="Pfam" id="PF01497">
    <property type="entry name" value="Peripla_BP_2"/>
    <property type="match status" value="1"/>
</dbReference>
<feature type="domain" description="Fe/B12 periplasmic-binding" evidence="3">
    <location>
        <begin position="38"/>
        <end position="287"/>
    </location>
</feature>
<dbReference type="PANTHER" id="PTHR30535:SF34">
    <property type="entry name" value="MOLYBDATE-BINDING PROTEIN MOLA"/>
    <property type="match status" value="1"/>
</dbReference>
<evidence type="ECO:0000313" key="4">
    <source>
        <dbReference type="EMBL" id="MDC8759856.1"/>
    </source>
</evidence>
<name>A0ABT5K4C8_9BURK</name>
<dbReference type="NCBIfam" id="NF038402">
    <property type="entry name" value="TroA_like"/>
    <property type="match status" value="1"/>
</dbReference>
<evidence type="ECO:0000256" key="2">
    <source>
        <dbReference type="SAM" id="SignalP"/>
    </source>
</evidence>
<dbReference type="RefSeq" id="WP_273673272.1">
    <property type="nucleotide sequence ID" value="NZ_JAQQXR010000008.1"/>
</dbReference>
<dbReference type="InterPro" id="IPR054828">
    <property type="entry name" value="Vit_B12_bind_prot"/>
</dbReference>
<organism evidence="4 5">
    <name type="scientific">Janthinobacterium fluminis</name>
    <dbReference type="NCBI Taxonomy" id="2987524"/>
    <lineage>
        <taxon>Bacteria</taxon>
        <taxon>Pseudomonadati</taxon>
        <taxon>Pseudomonadota</taxon>
        <taxon>Betaproteobacteria</taxon>
        <taxon>Burkholderiales</taxon>
        <taxon>Oxalobacteraceae</taxon>
        <taxon>Janthinobacterium</taxon>
    </lineage>
</organism>
<dbReference type="CDD" id="cd01144">
    <property type="entry name" value="BtuF"/>
    <property type="match status" value="1"/>
</dbReference>
<evidence type="ECO:0000313" key="5">
    <source>
        <dbReference type="Proteomes" id="UP001221208"/>
    </source>
</evidence>
<dbReference type="Proteomes" id="UP001221208">
    <property type="component" value="Unassembled WGS sequence"/>
</dbReference>
<dbReference type="EMBL" id="JAQQXR010000008">
    <property type="protein sequence ID" value="MDC8759856.1"/>
    <property type="molecule type" value="Genomic_DNA"/>
</dbReference>
<dbReference type="InterPro" id="IPR002491">
    <property type="entry name" value="ABC_transptr_periplasmic_BD"/>
</dbReference>
<gene>
    <name evidence="4" type="ORF">OIK44_19910</name>
</gene>
<protein>
    <submittedName>
        <fullName evidence="4">Cobalamin-binding protein</fullName>
    </submittedName>
</protein>
<reference evidence="4 5" key="1">
    <citation type="submission" date="2022-10" db="EMBL/GenBank/DDBJ databases">
        <title>Janthinobacterium sp. hw3 Genome sequencing.</title>
        <authorList>
            <person name="Park S."/>
        </authorList>
    </citation>
    <scope>NUCLEOTIDE SEQUENCE [LARGE SCALE GENOMIC DNA]</scope>
    <source>
        <strain evidence="5">hw3</strain>
    </source>
</reference>
<feature type="signal peptide" evidence="2">
    <location>
        <begin position="1"/>
        <end position="18"/>
    </location>
</feature>
<keyword evidence="5" id="KW-1185">Reference proteome</keyword>
<dbReference type="Gene3D" id="3.40.50.1980">
    <property type="entry name" value="Nitrogenase molybdenum iron protein domain"/>
    <property type="match status" value="2"/>
</dbReference>
<feature type="chain" id="PRO_5047452129" evidence="2">
    <location>
        <begin position="19"/>
        <end position="296"/>
    </location>
</feature>
<keyword evidence="1 2" id="KW-0732">Signal</keyword>